<evidence type="ECO:0000313" key="3">
    <source>
        <dbReference type="EMBL" id="CAE8620498.1"/>
    </source>
</evidence>
<evidence type="ECO:0000256" key="2">
    <source>
        <dbReference type="SAM" id="MobiDB-lite"/>
    </source>
</evidence>
<evidence type="ECO:0000256" key="1">
    <source>
        <dbReference type="SAM" id="Coils"/>
    </source>
</evidence>
<feature type="non-terminal residue" evidence="3">
    <location>
        <position position="1"/>
    </location>
</feature>
<sequence length="144" mass="15924">ATPEPETFARQLREQVAEELKLRVDELDSRADLKTCEEMETLRLALIAEAEARKRDHAQLLEECDRLRRELAPKASADGDLGQVKYLPKSRKPPLQQTPTRCRAPAPAGSDALPVLHRPPTPLTADRRPPPPQSPGLGLDLSGL</sequence>
<gene>
    <name evidence="3" type="ORF">PGLA1383_LOCUS38054</name>
</gene>
<feature type="region of interest" description="Disordered" evidence="2">
    <location>
        <begin position="72"/>
        <end position="144"/>
    </location>
</feature>
<feature type="coiled-coil region" evidence="1">
    <location>
        <begin position="17"/>
        <end position="70"/>
    </location>
</feature>
<keyword evidence="4" id="KW-1185">Reference proteome</keyword>
<dbReference type="Proteomes" id="UP000654075">
    <property type="component" value="Unassembled WGS sequence"/>
</dbReference>
<keyword evidence="1" id="KW-0175">Coiled coil</keyword>
<proteinExistence type="predicted"/>
<dbReference type="EMBL" id="CAJNNV010027476">
    <property type="protein sequence ID" value="CAE8620498.1"/>
    <property type="molecule type" value="Genomic_DNA"/>
</dbReference>
<accession>A0A813GCS6</accession>
<dbReference type="AlphaFoldDB" id="A0A813GCS6"/>
<organism evidence="3 4">
    <name type="scientific">Polarella glacialis</name>
    <name type="common">Dinoflagellate</name>
    <dbReference type="NCBI Taxonomy" id="89957"/>
    <lineage>
        <taxon>Eukaryota</taxon>
        <taxon>Sar</taxon>
        <taxon>Alveolata</taxon>
        <taxon>Dinophyceae</taxon>
        <taxon>Suessiales</taxon>
        <taxon>Suessiaceae</taxon>
        <taxon>Polarella</taxon>
    </lineage>
</organism>
<name>A0A813GCS6_POLGL</name>
<feature type="non-terminal residue" evidence="3">
    <location>
        <position position="144"/>
    </location>
</feature>
<comment type="caution">
    <text evidence="3">The sequence shown here is derived from an EMBL/GenBank/DDBJ whole genome shotgun (WGS) entry which is preliminary data.</text>
</comment>
<reference evidence="3" key="1">
    <citation type="submission" date="2021-02" db="EMBL/GenBank/DDBJ databases">
        <authorList>
            <person name="Dougan E. K."/>
            <person name="Rhodes N."/>
            <person name="Thang M."/>
            <person name="Chan C."/>
        </authorList>
    </citation>
    <scope>NUCLEOTIDE SEQUENCE</scope>
</reference>
<evidence type="ECO:0000313" key="4">
    <source>
        <dbReference type="Proteomes" id="UP000654075"/>
    </source>
</evidence>
<protein>
    <submittedName>
        <fullName evidence="3">Uncharacterized protein</fullName>
    </submittedName>
</protein>